<dbReference type="InterPro" id="IPR036770">
    <property type="entry name" value="Ankyrin_rpt-contain_sf"/>
</dbReference>
<comment type="caution">
    <text evidence="1">The sequence shown here is derived from an EMBL/GenBank/DDBJ whole genome shotgun (WGS) entry which is preliminary data.</text>
</comment>
<evidence type="ECO:0000313" key="2">
    <source>
        <dbReference type="Proteomes" id="UP001303473"/>
    </source>
</evidence>
<dbReference type="SUPFAM" id="SSF48403">
    <property type="entry name" value="Ankyrin repeat"/>
    <property type="match status" value="1"/>
</dbReference>
<gene>
    <name evidence="1" type="ORF">QBC46DRAFT_346921</name>
</gene>
<dbReference type="EMBL" id="MU853939">
    <property type="protein sequence ID" value="KAK3935132.1"/>
    <property type="molecule type" value="Genomic_DNA"/>
</dbReference>
<protein>
    <recommendedName>
        <fullName evidence="3">Ankyrin repeat protein</fullName>
    </recommendedName>
</protein>
<accession>A0AAN6RZ17</accession>
<sequence length="145" mass="15987">MAVANHLSGPHAFMLCSALYVDGTHGDNGRDVNDGFGPGAGALYAAIIGGQPLEIIAKIVDKGGYIGLRTLHAAMREGRADVLELLLNHRRIGRDVKVEEVVKDAEESADKEIITIVQTWADRKRKLDEKAKRSAGKRRWWKLLF</sequence>
<reference evidence="2" key="1">
    <citation type="journal article" date="2023" name="Mol. Phylogenet. Evol.">
        <title>Genome-scale phylogeny and comparative genomics of the fungal order Sordariales.</title>
        <authorList>
            <person name="Hensen N."/>
            <person name="Bonometti L."/>
            <person name="Westerberg I."/>
            <person name="Brannstrom I.O."/>
            <person name="Guillou S."/>
            <person name="Cros-Aarteil S."/>
            <person name="Calhoun S."/>
            <person name="Haridas S."/>
            <person name="Kuo A."/>
            <person name="Mondo S."/>
            <person name="Pangilinan J."/>
            <person name="Riley R."/>
            <person name="LaButti K."/>
            <person name="Andreopoulos B."/>
            <person name="Lipzen A."/>
            <person name="Chen C."/>
            <person name="Yan M."/>
            <person name="Daum C."/>
            <person name="Ng V."/>
            <person name="Clum A."/>
            <person name="Steindorff A."/>
            <person name="Ohm R.A."/>
            <person name="Martin F."/>
            <person name="Silar P."/>
            <person name="Natvig D.O."/>
            <person name="Lalanne C."/>
            <person name="Gautier V."/>
            <person name="Ament-Velasquez S.L."/>
            <person name="Kruys A."/>
            <person name="Hutchinson M.I."/>
            <person name="Powell A.J."/>
            <person name="Barry K."/>
            <person name="Miller A.N."/>
            <person name="Grigoriev I.V."/>
            <person name="Debuchy R."/>
            <person name="Gladieux P."/>
            <person name="Hiltunen Thoren M."/>
            <person name="Johannesson H."/>
        </authorList>
    </citation>
    <scope>NUCLEOTIDE SEQUENCE [LARGE SCALE GENOMIC DNA]</scope>
    <source>
        <strain evidence="2">CBS 340.73</strain>
    </source>
</reference>
<keyword evidence="2" id="KW-1185">Reference proteome</keyword>
<evidence type="ECO:0008006" key="3">
    <source>
        <dbReference type="Google" id="ProtNLM"/>
    </source>
</evidence>
<organism evidence="1 2">
    <name type="scientific">Diplogelasinospora grovesii</name>
    <dbReference type="NCBI Taxonomy" id="303347"/>
    <lineage>
        <taxon>Eukaryota</taxon>
        <taxon>Fungi</taxon>
        <taxon>Dikarya</taxon>
        <taxon>Ascomycota</taxon>
        <taxon>Pezizomycotina</taxon>
        <taxon>Sordariomycetes</taxon>
        <taxon>Sordariomycetidae</taxon>
        <taxon>Sordariales</taxon>
        <taxon>Diplogelasinosporaceae</taxon>
        <taxon>Diplogelasinospora</taxon>
    </lineage>
</organism>
<dbReference type="AlphaFoldDB" id="A0AAN6RZ17"/>
<proteinExistence type="predicted"/>
<dbReference type="Proteomes" id="UP001303473">
    <property type="component" value="Unassembled WGS sequence"/>
</dbReference>
<name>A0AAN6RZ17_9PEZI</name>
<evidence type="ECO:0000313" key="1">
    <source>
        <dbReference type="EMBL" id="KAK3935132.1"/>
    </source>
</evidence>